<evidence type="ECO:0000256" key="3">
    <source>
        <dbReference type="ARBA" id="ARBA00022692"/>
    </source>
</evidence>
<dbReference type="PANTHER" id="PTHR23504:SF15">
    <property type="entry name" value="MAJOR FACILITATOR SUPERFAMILY (MFS) PROFILE DOMAIN-CONTAINING PROTEIN"/>
    <property type="match status" value="1"/>
</dbReference>
<dbReference type="Pfam" id="PF07690">
    <property type="entry name" value="MFS_1"/>
    <property type="match status" value="1"/>
</dbReference>
<feature type="transmembrane region" description="Helical" evidence="7">
    <location>
        <begin position="155"/>
        <end position="177"/>
    </location>
</feature>
<evidence type="ECO:0000313" key="9">
    <source>
        <dbReference type="Proteomes" id="UP001178507"/>
    </source>
</evidence>
<feature type="region of interest" description="Disordered" evidence="6">
    <location>
        <begin position="214"/>
        <end position="233"/>
    </location>
</feature>
<evidence type="ECO:0000313" key="8">
    <source>
        <dbReference type="EMBL" id="CAJ1370298.1"/>
    </source>
</evidence>
<accession>A0AA36HJP5</accession>
<feature type="transmembrane region" description="Helical" evidence="7">
    <location>
        <begin position="284"/>
        <end position="303"/>
    </location>
</feature>
<keyword evidence="4 7" id="KW-1133">Transmembrane helix</keyword>
<dbReference type="GO" id="GO:0016020">
    <property type="term" value="C:membrane"/>
    <property type="evidence" value="ECO:0007669"/>
    <property type="project" value="UniProtKB-SubCell"/>
</dbReference>
<evidence type="ECO:0000256" key="5">
    <source>
        <dbReference type="ARBA" id="ARBA00023136"/>
    </source>
</evidence>
<evidence type="ECO:0000256" key="4">
    <source>
        <dbReference type="ARBA" id="ARBA00022989"/>
    </source>
</evidence>
<reference evidence="8" key="1">
    <citation type="submission" date="2023-08" db="EMBL/GenBank/DDBJ databases">
        <authorList>
            <person name="Chen Y."/>
            <person name="Shah S."/>
            <person name="Dougan E. K."/>
            <person name="Thang M."/>
            <person name="Chan C."/>
        </authorList>
    </citation>
    <scope>NUCLEOTIDE SEQUENCE</scope>
</reference>
<dbReference type="AlphaFoldDB" id="A0AA36HJP5"/>
<proteinExistence type="predicted"/>
<gene>
    <name evidence="8" type="ORF">EVOR1521_LOCUS893</name>
</gene>
<comment type="subcellular location">
    <subcellularLocation>
        <location evidence="1">Membrane</location>
        <topology evidence="1">Multi-pass membrane protein</topology>
    </subcellularLocation>
</comment>
<sequence length="460" mass="49247">MSCCKKTAEGEVAKERLPMLQVAFLCLMEGSHFYTVCSLFSFAGVLSSDLGWVTDKNEAGFVAGWLQSSNVCGRILTSTAWGFVAARYGRKMVLAITLVSLLMGGSLFGFCTSLLVAMSVRFVFFGVLNGWPVLTGPCAMAVAGRERQTEVLGMIYAASSGMQLMGPAIGGWTYGLIEDFPALAPSLIGLGFSLLAAFCFIMVHKSFSKEVKETEPKQEAEASSSISSTSGKSTTSVLCHWPVLLIISMRFASGLAIFAMYEVVPLWLIADPEVGGLSMTEKSVGTFLSRSGIWNIIYFIWICPRCTKMFGLRKFSVLTSVIAVVSVALMPFSPHVIVANVLHLMCASAMVSQILVNNAFTNNVAEPDEVVVANGFAVTAETVGKASGPAVFSSIFAWSLKWGWGGHCFAFSLLAGLSLVQIIGVLCLPSYVAHGRIPAREVHKELPSECSSEDGSKTAV</sequence>
<feature type="transmembrane region" description="Helical" evidence="7">
    <location>
        <begin position="241"/>
        <end position="264"/>
    </location>
</feature>
<dbReference type="Gene3D" id="1.20.1250.20">
    <property type="entry name" value="MFS general substrate transporter like domains"/>
    <property type="match status" value="1"/>
</dbReference>
<evidence type="ECO:0000256" key="7">
    <source>
        <dbReference type="SAM" id="Phobius"/>
    </source>
</evidence>
<evidence type="ECO:0008006" key="10">
    <source>
        <dbReference type="Google" id="ProtNLM"/>
    </source>
</evidence>
<dbReference type="InterPro" id="IPR036259">
    <property type="entry name" value="MFS_trans_sf"/>
</dbReference>
<name>A0AA36HJP5_9DINO</name>
<organism evidence="8 9">
    <name type="scientific">Effrenium voratum</name>
    <dbReference type="NCBI Taxonomy" id="2562239"/>
    <lineage>
        <taxon>Eukaryota</taxon>
        <taxon>Sar</taxon>
        <taxon>Alveolata</taxon>
        <taxon>Dinophyceae</taxon>
        <taxon>Suessiales</taxon>
        <taxon>Symbiodiniaceae</taxon>
        <taxon>Effrenium</taxon>
    </lineage>
</organism>
<dbReference type="InterPro" id="IPR011701">
    <property type="entry name" value="MFS"/>
</dbReference>
<keyword evidence="3 7" id="KW-0812">Transmembrane</keyword>
<comment type="caution">
    <text evidence="8">The sequence shown here is derived from an EMBL/GenBank/DDBJ whole genome shotgun (WGS) entry which is preliminary data.</text>
</comment>
<feature type="transmembrane region" description="Helical" evidence="7">
    <location>
        <begin position="409"/>
        <end position="432"/>
    </location>
</feature>
<evidence type="ECO:0000256" key="1">
    <source>
        <dbReference type="ARBA" id="ARBA00004141"/>
    </source>
</evidence>
<feature type="transmembrane region" description="Helical" evidence="7">
    <location>
        <begin position="93"/>
        <end position="116"/>
    </location>
</feature>
<evidence type="ECO:0000256" key="2">
    <source>
        <dbReference type="ARBA" id="ARBA00022448"/>
    </source>
</evidence>
<dbReference type="SUPFAM" id="SSF103473">
    <property type="entry name" value="MFS general substrate transporter"/>
    <property type="match status" value="1"/>
</dbReference>
<feature type="transmembrane region" description="Helical" evidence="7">
    <location>
        <begin position="183"/>
        <end position="203"/>
    </location>
</feature>
<keyword evidence="5 7" id="KW-0472">Membrane</keyword>
<evidence type="ECO:0000256" key="6">
    <source>
        <dbReference type="SAM" id="MobiDB-lite"/>
    </source>
</evidence>
<protein>
    <recommendedName>
        <fullName evidence="10">Major facilitator superfamily (MFS) profile domain-containing protein</fullName>
    </recommendedName>
</protein>
<feature type="transmembrane region" description="Helical" evidence="7">
    <location>
        <begin position="315"/>
        <end position="333"/>
    </location>
</feature>
<dbReference type="EMBL" id="CAUJNA010000007">
    <property type="protein sequence ID" value="CAJ1370298.1"/>
    <property type="molecule type" value="Genomic_DNA"/>
</dbReference>
<feature type="compositionally biased region" description="Low complexity" evidence="6">
    <location>
        <begin position="223"/>
        <end position="233"/>
    </location>
</feature>
<keyword evidence="2" id="KW-0813">Transport</keyword>
<keyword evidence="9" id="KW-1185">Reference proteome</keyword>
<dbReference type="Proteomes" id="UP001178507">
    <property type="component" value="Unassembled WGS sequence"/>
</dbReference>
<dbReference type="PANTHER" id="PTHR23504">
    <property type="entry name" value="MAJOR FACILITATOR SUPERFAMILY DOMAIN-CONTAINING PROTEIN 10"/>
    <property type="match status" value="1"/>
</dbReference>
<dbReference type="GO" id="GO:0022857">
    <property type="term" value="F:transmembrane transporter activity"/>
    <property type="evidence" value="ECO:0007669"/>
    <property type="project" value="InterPro"/>
</dbReference>
<feature type="transmembrane region" description="Helical" evidence="7">
    <location>
        <begin position="122"/>
        <end position="143"/>
    </location>
</feature>